<reference evidence="3" key="1">
    <citation type="submission" date="2016-10" db="EMBL/GenBank/DDBJ databases">
        <authorList>
            <person name="Varghese N."/>
            <person name="Submissions S."/>
        </authorList>
    </citation>
    <scope>NUCLEOTIDE SEQUENCE [LARGE SCALE GENOMIC DNA]</scope>
    <source>
        <strain evidence="3">DSM 45459</strain>
    </source>
</reference>
<evidence type="ECO:0000256" key="1">
    <source>
        <dbReference type="SAM" id="MobiDB-lite"/>
    </source>
</evidence>
<proteinExistence type="predicted"/>
<feature type="region of interest" description="Disordered" evidence="1">
    <location>
        <begin position="1"/>
        <end position="67"/>
    </location>
</feature>
<dbReference type="Proteomes" id="UP000199301">
    <property type="component" value="Unassembled WGS sequence"/>
</dbReference>
<organism evidence="2 3">
    <name type="scientific">Actinopolyspora saharensis</name>
    <dbReference type="NCBI Taxonomy" id="995062"/>
    <lineage>
        <taxon>Bacteria</taxon>
        <taxon>Bacillati</taxon>
        <taxon>Actinomycetota</taxon>
        <taxon>Actinomycetes</taxon>
        <taxon>Actinopolysporales</taxon>
        <taxon>Actinopolysporaceae</taxon>
        <taxon>Actinopolyspora</taxon>
    </lineage>
</organism>
<dbReference type="STRING" id="995062.SAMN04489718_3149"/>
<feature type="compositionally biased region" description="Basic and acidic residues" evidence="1">
    <location>
        <begin position="22"/>
        <end position="31"/>
    </location>
</feature>
<evidence type="ECO:0000313" key="3">
    <source>
        <dbReference type="Proteomes" id="UP000199301"/>
    </source>
</evidence>
<accession>A0A1H1FP40</accession>
<protein>
    <submittedName>
        <fullName evidence="2">Uncharacterized protein</fullName>
    </submittedName>
</protein>
<keyword evidence="3" id="KW-1185">Reference proteome</keyword>
<gene>
    <name evidence="2" type="ORF">SAMN04489718_3149</name>
</gene>
<name>A0A1H1FP40_9ACTN</name>
<dbReference type="AlphaFoldDB" id="A0A1H1FP40"/>
<feature type="region of interest" description="Disordered" evidence="1">
    <location>
        <begin position="172"/>
        <end position="193"/>
    </location>
</feature>
<sequence>MHSRGATFREGLAQRSPTCEFPHPKPPENHSKVGLCTVSTLPRADQRQGSNRPHAVHKPPRVAHRCSPSCPQDVHRFIHNLIEGNSVIHRRWGQPGQILGIDCGSNPPQLWTARLVDKSIHIEADSSPDCPQEHPQRCTASKLRKTGLSPTSTSPTTVTALLNLLIGKKRRRRARADVDERLPPPSDTPDWPRTRVVSTQRTLYRGRPIELLRAAGGVPTPVGVLGTTRPRTRFGPR</sequence>
<feature type="compositionally biased region" description="Basic residues" evidence="1">
    <location>
        <begin position="54"/>
        <end position="64"/>
    </location>
</feature>
<evidence type="ECO:0000313" key="2">
    <source>
        <dbReference type="EMBL" id="SDR02655.1"/>
    </source>
</evidence>
<dbReference type="EMBL" id="FNKO01000002">
    <property type="protein sequence ID" value="SDR02655.1"/>
    <property type="molecule type" value="Genomic_DNA"/>
</dbReference>